<evidence type="ECO:0000313" key="2">
    <source>
        <dbReference type="EMBL" id="RQM12279.1"/>
    </source>
</evidence>
<proteinExistence type="predicted"/>
<gene>
    <name evidence="2" type="ORF">DD237_005718</name>
</gene>
<keyword evidence="1" id="KW-0472">Membrane</keyword>
<organism evidence="2 3">
    <name type="scientific">Peronospora effusa</name>
    <dbReference type="NCBI Taxonomy" id="542832"/>
    <lineage>
        <taxon>Eukaryota</taxon>
        <taxon>Sar</taxon>
        <taxon>Stramenopiles</taxon>
        <taxon>Oomycota</taxon>
        <taxon>Peronosporomycetes</taxon>
        <taxon>Peronosporales</taxon>
        <taxon>Peronosporaceae</taxon>
        <taxon>Peronospora</taxon>
    </lineage>
</organism>
<dbReference type="AlphaFoldDB" id="A0A3R7YU01"/>
<keyword evidence="1" id="KW-0812">Transmembrane</keyword>
<keyword evidence="1" id="KW-1133">Transmembrane helix</keyword>
<accession>A0A3R7YU01</accession>
<feature type="transmembrane region" description="Helical" evidence="1">
    <location>
        <begin position="75"/>
        <end position="92"/>
    </location>
</feature>
<dbReference type="VEuPathDB" id="FungiDB:DD237_005718"/>
<comment type="caution">
    <text evidence="2">The sequence shown here is derived from an EMBL/GenBank/DDBJ whole genome shotgun (WGS) entry which is preliminary data.</text>
</comment>
<name>A0A3R7YU01_9STRA</name>
<feature type="transmembrane region" description="Helical" evidence="1">
    <location>
        <begin position="40"/>
        <end position="63"/>
    </location>
</feature>
<evidence type="ECO:0000256" key="1">
    <source>
        <dbReference type="SAM" id="Phobius"/>
    </source>
</evidence>
<feature type="transmembrane region" description="Helical" evidence="1">
    <location>
        <begin position="218"/>
        <end position="236"/>
    </location>
</feature>
<feature type="transmembrane region" description="Helical" evidence="1">
    <location>
        <begin position="151"/>
        <end position="173"/>
    </location>
</feature>
<dbReference type="Proteomes" id="UP000286097">
    <property type="component" value="Unassembled WGS sequence"/>
</dbReference>
<sequence>MYKGNGRTLAGQPRNFFGPATYIKFAVVPLHVKLSWCTSVLFNIVFLPVQAPALIFWLDYTVFLGLSRYSLLGQLLLPSISAHFMTGFLMLLRSKNSVYLEYGPFLSSVLTQCCHCRAWVWMKDLRHLCGIATSKWGSIYFQYMKTCYTGFSIMFSSWDIGCNISLVHLLYVIMDVELWRRRLTSFETKFQPLFTSPLGWNSVLLFIIEPTLDAKTLYGYRLFVVFHIVRAVIFRCL</sequence>
<dbReference type="EMBL" id="QKXF01000343">
    <property type="protein sequence ID" value="RQM12279.1"/>
    <property type="molecule type" value="Genomic_DNA"/>
</dbReference>
<reference evidence="2 3" key="1">
    <citation type="submission" date="2018-06" db="EMBL/GenBank/DDBJ databases">
        <title>Comparative genomics of downy mildews reveals potential adaptations to biotrophy.</title>
        <authorList>
            <person name="Fletcher K."/>
            <person name="Klosterman S.J."/>
            <person name="Derevnina L."/>
            <person name="Martin F."/>
            <person name="Koike S."/>
            <person name="Reyes Chin-Wo S."/>
            <person name="Mou B."/>
            <person name="Michelmore R."/>
        </authorList>
    </citation>
    <scope>NUCLEOTIDE SEQUENCE [LARGE SCALE GENOMIC DNA]</scope>
    <source>
        <strain evidence="2 3">R13</strain>
    </source>
</reference>
<protein>
    <submittedName>
        <fullName evidence="2">Uncharacterized protein</fullName>
    </submittedName>
</protein>
<evidence type="ECO:0000313" key="3">
    <source>
        <dbReference type="Proteomes" id="UP000286097"/>
    </source>
</evidence>